<gene>
    <name evidence="2" type="ORF">F0161_11025</name>
</gene>
<dbReference type="Gene3D" id="3.20.20.100">
    <property type="entry name" value="NADP-dependent oxidoreductase domain"/>
    <property type="match status" value="1"/>
</dbReference>
<dbReference type="PANTHER" id="PTHR43312:SF1">
    <property type="entry name" value="NADP-DEPENDENT OXIDOREDUCTASE DOMAIN-CONTAINING PROTEIN"/>
    <property type="match status" value="1"/>
</dbReference>
<evidence type="ECO:0000313" key="3">
    <source>
        <dbReference type="Proteomes" id="UP000325295"/>
    </source>
</evidence>
<keyword evidence="3" id="KW-1185">Reference proteome</keyword>
<dbReference type="Pfam" id="PF00248">
    <property type="entry name" value="Aldo_ket_red"/>
    <property type="match status" value="1"/>
</dbReference>
<dbReference type="InterPro" id="IPR020471">
    <property type="entry name" value="AKR"/>
</dbReference>
<reference evidence="2 3" key="1">
    <citation type="submission" date="2019-09" db="EMBL/GenBank/DDBJ databases">
        <title>Complete Genome Sequence of Lactobacillus nenjiangensis SH-Y15, isolated from sauerkraut.</title>
        <authorList>
            <person name="Yang H."/>
        </authorList>
    </citation>
    <scope>NUCLEOTIDE SEQUENCE [LARGE SCALE GENOMIC DNA]</scope>
    <source>
        <strain evidence="2 3">SH-Y15</strain>
    </source>
</reference>
<sequence length="327" mass="36485">MEYRTLGKTGYKISEVSLGTWQLGSKWGDPFSNQDAQETLEAAYQAGVNFFDTADIYQDGESEKAIGEFLAAHPERDIIVSTKMGRALDPHTIDSYSKENLEAFVAKSLKNLKTDSLDLILLHCPPTDAYYHKEIFDTLDEMKADGRIKHYGVSVERIEEAIKALDYDISVVEIIFNILRQKPADLFFKLAQAQNVGTIIRVPLASGLLTGKYTLETTFGKNDHRNFNRNGEAFDKGETFAGVDYATGVRAATELKDQLGTDNLAQTALRWILMFDAVSTIIPGASNAAQIASNTGAADLQPLTHEQMLICQNIYEEFFEPTVKYLW</sequence>
<dbReference type="RefSeq" id="WP_150204598.1">
    <property type="nucleotide sequence ID" value="NZ_CP043939.1"/>
</dbReference>
<dbReference type="EMBL" id="CP043939">
    <property type="protein sequence ID" value="QER68306.1"/>
    <property type="molecule type" value="Genomic_DNA"/>
</dbReference>
<dbReference type="InterPro" id="IPR023210">
    <property type="entry name" value="NADP_OxRdtase_dom"/>
</dbReference>
<dbReference type="OrthoDB" id="9773828at2"/>
<dbReference type="InterPro" id="IPR053135">
    <property type="entry name" value="AKR2_Oxidoreductase"/>
</dbReference>
<feature type="domain" description="NADP-dependent oxidoreductase" evidence="1">
    <location>
        <begin position="16"/>
        <end position="315"/>
    </location>
</feature>
<name>A0A5P1X3D4_9LACO</name>
<dbReference type="PRINTS" id="PR00069">
    <property type="entry name" value="ALDKETRDTASE"/>
</dbReference>
<dbReference type="Proteomes" id="UP000325295">
    <property type="component" value="Chromosome"/>
</dbReference>
<dbReference type="KEGG" id="lnn:F0161_11025"/>
<dbReference type="SUPFAM" id="SSF51430">
    <property type="entry name" value="NAD(P)-linked oxidoreductase"/>
    <property type="match status" value="1"/>
</dbReference>
<dbReference type="CDD" id="cd19086">
    <property type="entry name" value="AKR_AKR11C1"/>
    <property type="match status" value="1"/>
</dbReference>
<accession>A0A5P1X3D4</accession>
<evidence type="ECO:0000313" key="2">
    <source>
        <dbReference type="EMBL" id="QER68306.1"/>
    </source>
</evidence>
<dbReference type="PANTHER" id="PTHR43312">
    <property type="entry name" value="D-THREO-ALDOSE 1-DEHYDROGENASE"/>
    <property type="match status" value="1"/>
</dbReference>
<protein>
    <submittedName>
        <fullName evidence="2">Aldo/keto reductase</fullName>
    </submittedName>
</protein>
<proteinExistence type="predicted"/>
<evidence type="ECO:0000259" key="1">
    <source>
        <dbReference type="Pfam" id="PF00248"/>
    </source>
</evidence>
<dbReference type="InterPro" id="IPR036812">
    <property type="entry name" value="NAD(P)_OxRdtase_dom_sf"/>
</dbReference>
<organism evidence="2 3">
    <name type="scientific">Paucilactobacillus nenjiangensis</name>
    <dbReference type="NCBI Taxonomy" id="1296540"/>
    <lineage>
        <taxon>Bacteria</taxon>
        <taxon>Bacillati</taxon>
        <taxon>Bacillota</taxon>
        <taxon>Bacilli</taxon>
        <taxon>Lactobacillales</taxon>
        <taxon>Lactobacillaceae</taxon>
        <taxon>Paucilactobacillus</taxon>
    </lineage>
</organism>
<dbReference type="AlphaFoldDB" id="A0A5P1X3D4"/>
<dbReference type="GO" id="GO:0016491">
    <property type="term" value="F:oxidoreductase activity"/>
    <property type="evidence" value="ECO:0007669"/>
    <property type="project" value="InterPro"/>
</dbReference>